<evidence type="ECO:0000313" key="1">
    <source>
        <dbReference type="EMBL" id="KII68340.1"/>
    </source>
</evidence>
<dbReference type="Proteomes" id="UP000031668">
    <property type="component" value="Unassembled WGS sequence"/>
</dbReference>
<dbReference type="AlphaFoldDB" id="A0A0C2MVY2"/>
<keyword evidence="2" id="KW-1185">Reference proteome</keyword>
<dbReference type="EMBL" id="JWZT01002870">
    <property type="protein sequence ID" value="KII68340.1"/>
    <property type="molecule type" value="Genomic_DNA"/>
</dbReference>
<comment type="caution">
    <text evidence="1">The sequence shown here is derived from an EMBL/GenBank/DDBJ whole genome shotgun (WGS) entry which is preliminary data.</text>
</comment>
<evidence type="ECO:0000313" key="2">
    <source>
        <dbReference type="Proteomes" id="UP000031668"/>
    </source>
</evidence>
<gene>
    <name evidence="1" type="ORF">RF11_06784</name>
</gene>
<accession>A0A0C2MVY2</accession>
<proteinExistence type="predicted"/>
<name>A0A0C2MVY2_THEKT</name>
<organism evidence="1 2">
    <name type="scientific">Thelohanellus kitauei</name>
    <name type="common">Myxosporean</name>
    <dbReference type="NCBI Taxonomy" id="669202"/>
    <lineage>
        <taxon>Eukaryota</taxon>
        <taxon>Metazoa</taxon>
        <taxon>Cnidaria</taxon>
        <taxon>Myxozoa</taxon>
        <taxon>Myxosporea</taxon>
        <taxon>Bivalvulida</taxon>
        <taxon>Platysporina</taxon>
        <taxon>Myxobolidae</taxon>
        <taxon>Thelohanellus</taxon>
    </lineage>
</organism>
<sequence length="112" mass="13507">MILIPTIVHASQSVKSCYTHVKYFGENSHYHVEELQWRAFYEMNLHQNVFLSPLYLLNNIYLWLRPKTLPITTYFPVRSDEIISKYVSFQEDRKNYLQGYFDEIYGESDDKK</sequence>
<reference evidence="1 2" key="1">
    <citation type="journal article" date="2014" name="Genome Biol. Evol.">
        <title>The genome of the myxosporean Thelohanellus kitauei shows adaptations to nutrient acquisition within its fish host.</title>
        <authorList>
            <person name="Yang Y."/>
            <person name="Xiong J."/>
            <person name="Zhou Z."/>
            <person name="Huo F."/>
            <person name="Miao W."/>
            <person name="Ran C."/>
            <person name="Liu Y."/>
            <person name="Zhang J."/>
            <person name="Feng J."/>
            <person name="Wang M."/>
            <person name="Wang M."/>
            <person name="Wang L."/>
            <person name="Yao B."/>
        </authorList>
    </citation>
    <scope>NUCLEOTIDE SEQUENCE [LARGE SCALE GENOMIC DNA]</scope>
    <source>
        <strain evidence="1">Wuqing</strain>
    </source>
</reference>
<protein>
    <submittedName>
        <fullName evidence="1">Uncharacterized protein</fullName>
    </submittedName>
</protein>